<gene>
    <name evidence="1" type="ORF">Tci_926728</name>
</gene>
<evidence type="ECO:0000313" key="1">
    <source>
        <dbReference type="EMBL" id="GFD54759.1"/>
    </source>
</evidence>
<comment type="caution">
    <text evidence="1">The sequence shown here is derived from an EMBL/GenBank/DDBJ whole genome shotgun (WGS) entry which is preliminary data.</text>
</comment>
<feature type="non-terminal residue" evidence="1">
    <location>
        <position position="1"/>
    </location>
</feature>
<name>A0A699X5I8_TANCI</name>
<organism evidence="1">
    <name type="scientific">Tanacetum cinerariifolium</name>
    <name type="common">Dalmatian daisy</name>
    <name type="synonym">Chrysanthemum cinerariifolium</name>
    <dbReference type="NCBI Taxonomy" id="118510"/>
    <lineage>
        <taxon>Eukaryota</taxon>
        <taxon>Viridiplantae</taxon>
        <taxon>Streptophyta</taxon>
        <taxon>Embryophyta</taxon>
        <taxon>Tracheophyta</taxon>
        <taxon>Spermatophyta</taxon>
        <taxon>Magnoliopsida</taxon>
        <taxon>eudicotyledons</taxon>
        <taxon>Gunneridae</taxon>
        <taxon>Pentapetalae</taxon>
        <taxon>asterids</taxon>
        <taxon>campanulids</taxon>
        <taxon>Asterales</taxon>
        <taxon>Asteraceae</taxon>
        <taxon>Asteroideae</taxon>
        <taxon>Anthemideae</taxon>
        <taxon>Anthemidinae</taxon>
        <taxon>Tanacetum</taxon>
    </lineage>
</organism>
<sequence>VGLLNSTRAKDVLEAQYGPGFQSNKYIPLYAWFGNNVALMYDENSVTHDAKITFSDKSIAAQEQIDKKEAAKKAASDL</sequence>
<dbReference type="EMBL" id="BKCJ011809788">
    <property type="protein sequence ID" value="GFD54759.1"/>
    <property type="molecule type" value="Genomic_DNA"/>
</dbReference>
<reference evidence="1" key="1">
    <citation type="journal article" date="2019" name="Sci. Rep.">
        <title>Draft genome of Tanacetum cinerariifolium, the natural source of mosquito coil.</title>
        <authorList>
            <person name="Yamashiro T."/>
            <person name="Shiraishi A."/>
            <person name="Satake H."/>
            <person name="Nakayama K."/>
        </authorList>
    </citation>
    <scope>NUCLEOTIDE SEQUENCE</scope>
</reference>
<protein>
    <submittedName>
        <fullName evidence="1">Uncharacterized protein</fullName>
    </submittedName>
</protein>
<accession>A0A699X5I8</accession>
<proteinExistence type="predicted"/>
<dbReference type="AlphaFoldDB" id="A0A699X5I8"/>